<proteinExistence type="inferred from homology"/>
<keyword evidence="7" id="KW-0028">Amino-acid biosynthesis</keyword>
<dbReference type="InterPro" id="IPR001261">
    <property type="entry name" value="ArgE/DapE_CS"/>
</dbReference>
<evidence type="ECO:0000313" key="16">
    <source>
        <dbReference type="EMBL" id="MFD1182024.1"/>
    </source>
</evidence>
<keyword evidence="13" id="KW-0170">Cobalt</keyword>
<dbReference type="InterPro" id="IPR010182">
    <property type="entry name" value="ArgE/DapE"/>
</dbReference>
<dbReference type="InterPro" id="IPR011650">
    <property type="entry name" value="Peptidase_M20_dimer"/>
</dbReference>
<protein>
    <recommendedName>
        <fullName evidence="6">Probable succinyl-diaminopimelate desuccinylase</fullName>
        <ecNumber evidence="5">3.5.1.18</ecNumber>
    </recommendedName>
</protein>
<keyword evidence="8" id="KW-0479">Metal-binding</keyword>
<dbReference type="Pfam" id="PF07687">
    <property type="entry name" value="M20_dimer"/>
    <property type="match status" value="1"/>
</dbReference>
<comment type="cofactor">
    <cofactor evidence="1">
        <name>Co(2+)</name>
        <dbReference type="ChEBI" id="CHEBI:48828"/>
    </cofactor>
</comment>
<organism evidence="16 17">
    <name type="scientific">Paenibacillus timonensis</name>
    <dbReference type="NCBI Taxonomy" id="225915"/>
    <lineage>
        <taxon>Bacteria</taxon>
        <taxon>Bacillati</taxon>
        <taxon>Bacillota</taxon>
        <taxon>Bacilli</taxon>
        <taxon>Bacillales</taxon>
        <taxon>Paenibacillaceae</taxon>
        <taxon>Paenibacillus</taxon>
    </lineage>
</organism>
<evidence type="ECO:0000256" key="7">
    <source>
        <dbReference type="ARBA" id="ARBA00022605"/>
    </source>
</evidence>
<evidence type="ECO:0000256" key="4">
    <source>
        <dbReference type="ARBA" id="ARBA00006247"/>
    </source>
</evidence>
<dbReference type="Pfam" id="PF01546">
    <property type="entry name" value="Peptidase_M20"/>
    <property type="match status" value="1"/>
</dbReference>
<comment type="pathway">
    <text evidence="3">Amino-acid biosynthesis; L-lysine biosynthesis via DAP pathway; LL-2,6-diaminopimelate from (S)-tetrahydrodipicolinate (succinylase route): step 3/3.</text>
</comment>
<dbReference type="EMBL" id="JBHTKZ010000019">
    <property type="protein sequence ID" value="MFD1182024.1"/>
    <property type="molecule type" value="Genomic_DNA"/>
</dbReference>
<keyword evidence="10" id="KW-0862">Zinc</keyword>
<dbReference type="CDD" id="cd08659">
    <property type="entry name" value="M20_ArgE_DapE-like"/>
    <property type="match status" value="1"/>
</dbReference>
<comment type="catalytic activity">
    <reaction evidence="14">
        <text>N-succinyl-(2S,6S)-2,6-diaminopimelate + H2O = (2S,6S)-2,6-diaminopimelate + succinate</text>
        <dbReference type="Rhea" id="RHEA:22608"/>
        <dbReference type="ChEBI" id="CHEBI:15377"/>
        <dbReference type="ChEBI" id="CHEBI:30031"/>
        <dbReference type="ChEBI" id="CHEBI:57609"/>
        <dbReference type="ChEBI" id="CHEBI:58087"/>
        <dbReference type="EC" id="3.5.1.18"/>
    </reaction>
</comment>
<keyword evidence="9" id="KW-0378">Hydrolase</keyword>
<dbReference type="NCBIfam" id="TIGR01910">
    <property type="entry name" value="DapE-ArgE"/>
    <property type="match status" value="1"/>
</dbReference>
<evidence type="ECO:0000313" key="17">
    <source>
        <dbReference type="Proteomes" id="UP001597211"/>
    </source>
</evidence>
<evidence type="ECO:0000256" key="12">
    <source>
        <dbReference type="ARBA" id="ARBA00023154"/>
    </source>
</evidence>
<evidence type="ECO:0000256" key="3">
    <source>
        <dbReference type="ARBA" id="ARBA00005130"/>
    </source>
</evidence>
<comment type="similarity">
    <text evidence="4">Belongs to the peptidase M20A family.</text>
</comment>
<dbReference type="InterPro" id="IPR036264">
    <property type="entry name" value="Bact_exopeptidase_dim_dom"/>
</dbReference>
<evidence type="ECO:0000259" key="15">
    <source>
        <dbReference type="Pfam" id="PF07687"/>
    </source>
</evidence>
<dbReference type="SUPFAM" id="SSF55031">
    <property type="entry name" value="Bacterial exopeptidase dimerisation domain"/>
    <property type="match status" value="1"/>
</dbReference>
<sequence length="387" mass="42684">MMDVRSREYAVPFLQRLIAVNTCNPPGNEHRLSVVLEPFLNEARIPCEIVPLDSKRSNVTAALKGSGRRRLMFCGHLDTVSPWSASAGQYAPHGAEIRGNRIYGRGASDMKSGLAAMMLAMASLRQDGIRLDGDLLFLATAGEEVDSCGARRYLDRNRVTDLDGMVIGEPTSGKIALGHKGALWLRITLYGKSAHGSMPEFGLNAVEGMMELIALLRRHAMEWRTRHPVLGDGSLSVNRIAGGVQTNVIPDQCTIDIDIRTVPPQNHASLLEKVKISLDGMKKLNPQYRYKMELLLDRIAVHTDPNDELITAALEITGQSRGELKGVPYYTDGSVLHQDGKPPILIYGPGDEKLAHQPDEWVDIDAYVTSISFYRELAIRFLGMEQA</sequence>
<comment type="caution">
    <text evidence="16">The sequence shown here is derived from an EMBL/GenBank/DDBJ whole genome shotgun (WGS) entry which is preliminary data.</text>
</comment>
<name>A0ABW3SBH8_9BACL</name>
<dbReference type="Gene3D" id="3.40.630.10">
    <property type="entry name" value="Zn peptidases"/>
    <property type="match status" value="1"/>
</dbReference>
<evidence type="ECO:0000256" key="6">
    <source>
        <dbReference type="ARBA" id="ARBA00016853"/>
    </source>
</evidence>
<gene>
    <name evidence="16" type="ORF">ACFQ2Z_11680</name>
</gene>
<dbReference type="InterPro" id="IPR050072">
    <property type="entry name" value="Peptidase_M20A"/>
</dbReference>
<dbReference type="InterPro" id="IPR002933">
    <property type="entry name" value="Peptidase_M20"/>
</dbReference>
<dbReference type="SUPFAM" id="SSF53187">
    <property type="entry name" value="Zn-dependent exopeptidases"/>
    <property type="match status" value="1"/>
</dbReference>
<dbReference type="Proteomes" id="UP001597211">
    <property type="component" value="Unassembled WGS sequence"/>
</dbReference>
<evidence type="ECO:0000256" key="11">
    <source>
        <dbReference type="ARBA" id="ARBA00022915"/>
    </source>
</evidence>
<evidence type="ECO:0000256" key="13">
    <source>
        <dbReference type="ARBA" id="ARBA00023285"/>
    </source>
</evidence>
<dbReference type="PANTHER" id="PTHR43808">
    <property type="entry name" value="ACETYLORNITHINE DEACETYLASE"/>
    <property type="match status" value="1"/>
</dbReference>
<evidence type="ECO:0000256" key="14">
    <source>
        <dbReference type="ARBA" id="ARBA00051301"/>
    </source>
</evidence>
<evidence type="ECO:0000256" key="10">
    <source>
        <dbReference type="ARBA" id="ARBA00022833"/>
    </source>
</evidence>
<accession>A0ABW3SBH8</accession>
<evidence type="ECO:0000256" key="5">
    <source>
        <dbReference type="ARBA" id="ARBA00011921"/>
    </source>
</evidence>
<dbReference type="EC" id="3.5.1.18" evidence="5"/>
<keyword evidence="12" id="KW-0457">Lysine biosynthesis</keyword>
<feature type="domain" description="Peptidase M20 dimerisation" evidence="15">
    <location>
        <begin position="178"/>
        <end position="275"/>
    </location>
</feature>
<dbReference type="RefSeq" id="WP_240269078.1">
    <property type="nucleotide sequence ID" value="NZ_JAKSXN010000020.1"/>
</dbReference>
<evidence type="ECO:0000256" key="1">
    <source>
        <dbReference type="ARBA" id="ARBA00001941"/>
    </source>
</evidence>
<evidence type="ECO:0000256" key="2">
    <source>
        <dbReference type="ARBA" id="ARBA00001947"/>
    </source>
</evidence>
<reference evidence="17" key="1">
    <citation type="journal article" date="2019" name="Int. J. Syst. Evol. Microbiol.">
        <title>The Global Catalogue of Microorganisms (GCM) 10K type strain sequencing project: providing services to taxonomists for standard genome sequencing and annotation.</title>
        <authorList>
            <consortium name="The Broad Institute Genomics Platform"/>
            <consortium name="The Broad Institute Genome Sequencing Center for Infectious Disease"/>
            <person name="Wu L."/>
            <person name="Ma J."/>
        </authorList>
    </citation>
    <scope>NUCLEOTIDE SEQUENCE [LARGE SCALE GENOMIC DNA]</scope>
    <source>
        <strain evidence="17">CCUG 48216</strain>
    </source>
</reference>
<evidence type="ECO:0000256" key="9">
    <source>
        <dbReference type="ARBA" id="ARBA00022801"/>
    </source>
</evidence>
<dbReference type="PROSITE" id="PS00758">
    <property type="entry name" value="ARGE_DAPE_CPG2_1"/>
    <property type="match status" value="1"/>
</dbReference>
<dbReference type="Gene3D" id="3.30.70.360">
    <property type="match status" value="1"/>
</dbReference>
<keyword evidence="11" id="KW-0220">Diaminopimelate biosynthesis</keyword>
<comment type="cofactor">
    <cofactor evidence="2">
        <name>Zn(2+)</name>
        <dbReference type="ChEBI" id="CHEBI:29105"/>
    </cofactor>
</comment>
<dbReference type="PANTHER" id="PTHR43808:SF8">
    <property type="entry name" value="PEPTIDASE M20 DIMERISATION DOMAIN-CONTAINING PROTEIN"/>
    <property type="match status" value="1"/>
</dbReference>
<evidence type="ECO:0000256" key="8">
    <source>
        <dbReference type="ARBA" id="ARBA00022723"/>
    </source>
</evidence>
<keyword evidence="17" id="KW-1185">Reference proteome</keyword>